<dbReference type="InterPro" id="IPR000524">
    <property type="entry name" value="Tscrpt_reg_HTH_GntR"/>
</dbReference>
<keyword evidence="3" id="KW-0804">Transcription</keyword>
<evidence type="ECO:0000313" key="6">
    <source>
        <dbReference type="Proteomes" id="UP000595897"/>
    </source>
</evidence>
<reference evidence="5 6" key="1">
    <citation type="submission" date="2020-11" db="EMBL/GenBank/DDBJ databases">
        <title>Draft genome sequencing of a Lachnospiraceae strain isolated from anoxic soil subjected to BSD treatment.</title>
        <authorList>
            <person name="Uek A."/>
            <person name="Tonouchi A."/>
        </authorList>
    </citation>
    <scope>NUCLEOTIDE SEQUENCE [LARGE SCALE GENOMIC DNA]</scope>
    <source>
        <strain evidence="5 6">TB5</strain>
    </source>
</reference>
<evidence type="ECO:0000313" key="5">
    <source>
        <dbReference type="EMBL" id="BCN30358.1"/>
    </source>
</evidence>
<dbReference type="Gene3D" id="1.10.10.10">
    <property type="entry name" value="Winged helix-like DNA-binding domain superfamily/Winged helix DNA-binding domain"/>
    <property type="match status" value="1"/>
</dbReference>
<dbReference type="PANTHER" id="PTHR38445">
    <property type="entry name" value="HTH-TYPE TRANSCRIPTIONAL REPRESSOR YTRA"/>
    <property type="match status" value="1"/>
</dbReference>
<dbReference type="SMART" id="SM00345">
    <property type="entry name" value="HTH_GNTR"/>
    <property type="match status" value="1"/>
</dbReference>
<keyword evidence="6" id="KW-1185">Reference proteome</keyword>
<organism evidence="5 6">
    <name type="scientific">Anaeromicropila herbilytica</name>
    <dbReference type="NCBI Taxonomy" id="2785025"/>
    <lineage>
        <taxon>Bacteria</taxon>
        <taxon>Bacillati</taxon>
        <taxon>Bacillota</taxon>
        <taxon>Clostridia</taxon>
        <taxon>Lachnospirales</taxon>
        <taxon>Lachnospiraceae</taxon>
        <taxon>Anaeromicropila</taxon>
    </lineage>
</organism>
<evidence type="ECO:0000256" key="2">
    <source>
        <dbReference type="ARBA" id="ARBA00023125"/>
    </source>
</evidence>
<accession>A0A7R7EKC6</accession>
<dbReference type="InterPro" id="IPR036388">
    <property type="entry name" value="WH-like_DNA-bd_sf"/>
</dbReference>
<dbReference type="GO" id="GO:0003700">
    <property type="term" value="F:DNA-binding transcription factor activity"/>
    <property type="evidence" value="ECO:0007669"/>
    <property type="project" value="InterPro"/>
</dbReference>
<keyword evidence="2" id="KW-0238">DNA-binding</keyword>
<proteinExistence type="predicted"/>
<dbReference type="SUPFAM" id="SSF46785">
    <property type="entry name" value="Winged helix' DNA-binding domain"/>
    <property type="match status" value="1"/>
</dbReference>
<feature type="domain" description="HTH gntR-type" evidence="4">
    <location>
        <begin position="7"/>
        <end position="75"/>
    </location>
</feature>
<evidence type="ECO:0000259" key="4">
    <source>
        <dbReference type="PROSITE" id="PS50949"/>
    </source>
</evidence>
<evidence type="ECO:0000256" key="3">
    <source>
        <dbReference type="ARBA" id="ARBA00023163"/>
    </source>
</evidence>
<dbReference type="RefSeq" id="WP_271715584.1">
    <property type="nucleotide sequence ID" value="NZ_AP024169.1"/>
</dbReference>
<protein>
    <submittedName>
        <fullName evidence="5">GntR family transcriptional regulator</fullName>
    </submittedName>
</protein>
<dbReference type="AlphaFoldDB" id="A0A7R7EKC6"/>
<keyword evidence="1" id="KW-0805">Transcription regulation</keyword>
<dbReference type="CDD" id="cd07377">
    <property type="entry name" value="WHTH_GntR"/>
    <property type="match status" value="1"/>
</dbReference>
<dbReference type="Proteomes" id="UP000595897">
    <property type="component" value="Chromosome"/>
</dbReference>
<dbReference type="InterPro" id="IPR036390">
    <property type="entry name" value="WH_DNA-bd_sf"/>
</dbReference>
<dbReference type="EMBL" id="AP024169">
    <property type="protein sequence ID" value="BCN30358.1"/>
    <property type="molecule type" value="Genomic_DNA"/>
</dbReference>
<evidence type="ECO:0000256" key="1">
    <source>
        <dbReference type="ARBA" id="ARBA00023015"/>
    </source>
</evidence>
<sequence length="117" mass="13379">MEFDTNIPIYVQVIHDIKTEIVSGILSLGDKLPSARELAYKYKINPNTAARIYKELEADQICYTKRGIGTFITEDKDILVEIKKEMASNLLDNFMSGMMQIGYSKEEIITLIQNQDK</sequence>
<name>A0A7R7EKC6_9FIRM</name>
<dbReference type="Pfam" id="PF00392">
    <property type="entry name" value="GntR"/>
    <property type="match status" value="1"/>
</dbReference>
<dbReference type="GO" id="GO:0003677">
    <property type="term" value="F:DNA binding"/>
    <property type="evidence" value="ECO:0007669"/>
    <property type="project" value="UniProtKB-KW"/>
</dbReference>
<dbReference type="PROSITE" id="PS50949">
    <property type="entry name" value="HTH_GNTR"/>
    <property type="match status" value="1"/>
</dbReference>
<gene>
    <name evidence="5" type="ORF">bsdtb5_16530</name>
</gene>
<dbReference type="KEGG" id="ahb:bsdtb5_16530"/>
<dbReference type="PANTHER" id="PTHR38445:SF6">
    <property type="entry name" value="GNTR-FAMILY TRANSCRIPTIONAL REGULATOR"/>
    <property type="match status" value="1"/>
</dbReference>